<accession>A0A3D8T2K5</accession>
<dbReference type="InterPro" id="IPR036736">
    <property type="entry name" value="ACP-like_sf"/>
</dbReference>
<dbReference type="InterPro" id="IPR042099">
    <property type="entry name" value="ANL_N_sf"/>
</dbReference>
<dbReference type="PANTHER" id="PTHR43201">
    <property type="entry name" value="ACYL-COA SYNTHETASE"/>
    <property type="match status" value="1"/>
</dbReference>
<dbReference type="GO" id="GO:0031956">
    <property type="term" value="F:medium-chain fatty acid-CoA ligase activity"/>
    <property type="evidence" value="ECO:0007669"/>
    <property type="project" value="TreeGrafter"/>
</dbReference>
<feature type="transmembrane region" description="Helical" evidence="4">
    <location>
        <begin position="1453"/>
        <end position="1475"/>
    </location>
</feature>
<sequence length="2007" mass="219044">MARPSPFVCSQLHPQLRPEDREKMLQDEVRALRCDAQQPGSLQRLDSLLSTYQHEQEEEGAAEPWLAMDILRCYQDIWLSLPEHARDGKDTATNTVLARIQHRMKQRTAPLPDLLLNDSSRPALIDPTSNQQLSYARLRSFIHDFELGLPFPAQGRPRVAVMLPNGPILALAVMAIANRYTMIPMARTVAPEQLRADVEAVEADAIVMLEADVDKVQLDESLPVFAVHPQPDLTFTVASTNPAFVPAQRTNRRNPDDAAVLLFTSGTSGKKKLVPITAYNLFASAVFTMDSVALDGTSRCANMMPLHHVGGMIRSLYAPMLAGSSTICCASFDPSLFWDVVEAWSPTWYYATPTMHQMILAESEHRADALRQSQIRFIINAGGGLPATLAVQLREVFQCTVLPSYGMTECAPIVAPPTNYKLDREGTSGRPVGPDVAILDASGQRAPTGVTGRICVRGFPVFPGYLTEQGVINKDAFDANGWFDTGDLGHQDGEGYLFITGRSKEVVNRGGEIISPIEVESGILSAARDPSSALYGRISETLAFSTPHDVLQEVVGAVIVTPAGKARPDLRQLHEALAERLLQPKWPALIVYMDEGVPKSNNKLQRIRLSQRLGLETLTDATPVAERHFEAKCPAQGTPLTVSIPHTSCMIDGQQALPFIAEASGNPDVVMRHNPVDGFPQAIFFNSESQSPITVAELFHSLRHSVHGYLIPSSVKSLPGPIPLDLNSYVDEKAVDEALRSLNASADSSSTEYRVRGIFAQALSQAVDEVGADTDFFAAGGDSLSAGRLISTLRREFGIRLSGDVLFLHPTVGDITDIVDQACAKKSPDGAPVELPGCTETHSSTNPIVLILQLLPMLVFYPMRVGLQWTIFVFLMGETARRFPPDGVLMGRLLHIVLIGLASRIAIGIIAPVCAILCKWLLIGRYKAGLYPMWGSYHTRWWLTQKAIKISGKGVFNYFDFTRNLYYRLLGCHIGRNVTIHQSASLGEYDLIRLEDDVVLENCIVRPFAVERNTSMLLQPITIGSGSQIGLRTVIAPGSNLPPNTYLGPNSSSWEIDSSDEANKDLNSAAIQGPHWFWALLLVEPLGLIAGFAYRLPWLAGLVPIVMHYPLHGYDMLRVIVFWFTNPTRIGWHILARIYYAVAGPILWFIAILLIKTFLDLTCGRAQTGPIEKMSQRQKIRQAALFKVLPNGSLGPLTRLIGKHYELVSVAIRLLGGRVGKRIYWPSVGPGIQDFDLVEVGNDVVFGSRSYLVTSDGSGRERVTIADGAMLGDRAVVLPGVTIGEMAMVGSGSLLRRNGFYPPDTVWTGSKNGNAIQFPSIGSNNNQLSFHNEKPKASTPSSSSGSATVTANNSGSSTPEPFDKKAFEASARQLPMERDTTRPFGRAFYQGFANFSVIPIPGIVCYSTFMVILSTVWRLMGVLAGLLVLAHALRQEYRAFDREWWQPFSVYGLFTAVVSAVSFAQTIIGVTVVIATKWAVMGRRTEGAYHWDKSSYNQRWQFYLTVETLIKDSYRGIGVLPMLSGTAYLNAFYRLMGATIGKDCSLLSNGDPNILLTEPDMVTLGDRVAVDDASLVCHLNTRGEFELHPLVVGDRSILRTGSRLMSGATMGNDAGLLEHTLVLSGDCVDDGVTMQGWPAEPVRYFYTDGGREVVYMGPYVLGAYQAFILVERARATVAKGMHQRRLGQTLAKSSKGFLWYGYAGQETASTFQGSTGGGLYTVMNENYFFLTPIGYKGMQNSTPISFHHTDQDAMASDPKQMDLVIVGAGTAHTYPTPASHPARAQLWWTTPFSGLQGWLGLAAAKSALDLDADIKPVVLGSAGSLGGVCAKSGYIQGYVRMNRLRSYAYRDFAMQDAVPHRVEAAGHIAGHAVHGHLRATQSAPLFRVKEFATHQGSILAESANHVNNSGQLSWPITVLGGSKSAWDAVYACASTGHPVAWIIRASSTGPASISPAPVIAPLNILLESLPLVRVLGWFTVYLGKESYTQLSAWDVAWLSDCAAFVGA</sequence>
<protein>
    <recommendedName>
        <fullName evidence="5">Carrier domain-containing protein</fullName>
    </recommendedName>
</protein>
<feature type="domain" description="Carrier" evidence="5">
    <location>
        <begin position="746"/>
        <end position="823"/>
    </location>
</feature>
<reference evidence="6 7" key="1">
    <citation type="journal article" date="2018" name="IMA Fungus">
        <title>IMA Genome-F 9: Draft genome sequence of Annulohypoxylon stygium, Aspergillus mulundensis, Berkeleyomyces basicola (syn. Thielaviopsis basicola), Ceratocystis smalleyi, two Cercospora beticola strains, Coleophoma cylindrospora, Fusarium fracticaudum, Phialophora cf. hyalina, and Morchella septimelata.</title>
        <authorList>
            <person name="Wingfield B.D."/>
            <person name="Bills G.F."/>
            <person name="Dong Y."/>
            <person name="Huang W."/>
            <person name="Nel W.J."/>
            <person name="Swalarsk-Parry B.S."/>
            <person name="Vaghefi N."/>
            <person name="Wilken P.M."/>
            <person name="An Z."/>
            <person name="de Beer Z.W."/>
            <person name="De Vos L."/>
            <person name="Chen L."/>
            <person name="Duong T.A."/>
            <person name="Gao Y."/>
            <person name="Hammerbacher A."/>
            <person name="Kikkert J.R."/>
            <person name="Li Y."/>
            <person name="Li H."/>
            <person name="Li K."/>
            <person name="Li Q."/>
            <person name="Liu X."/>
            <person name="Ma X."/>
            <person name="Naidoo K."/>
            <person name="Pethybridge S.J."/>
            <person name="Sun J."/>
            <person name="Steenkamp E.T."/>
            <person name="van der Nest M.A."/>
            <person name="van Wyk S."/>
            <person name="Wingfield M.J."/>
            <person name="Xiong C."/>
            <person name="Yue Q."/>
            <person name="Zhang X."/>
        </authorList>
    </citation>
    <scope>NUCLEOTIDE SEQUENCE [LARGE SCALE GENOMIC DNA]</scope>
    <source>
        <strain evidence="6 7">DSM 5745</strain>
    </source>
</reference>
<feature type="transmembrane region" description="Helical" evidence="4">
    <location>
        <begin position="1130"/>
        <end position="1155"/>
    </location>
</feature>
<organism evidence="6 7">
    <name type="scientific">Aspergillus mulundensis</name>
    <dbReference type="NCBI Taxonomy" id="1810919"/>
    <lineage>
        <taxon>Eukaryota</taxon>
        <taxon>Fungi</taxon>
        <taxon>Dikarya</taxon>
        <taxon>Ascomycota</taxon>
        <taxon>Pezizomycotina</taxon>
        <taxon>Eurotiomycetes</taxon>
        <taxon>Eurotiomycetidae</taxon>
        <taxon>Eurotiales</taxon>
        <taxon>Aspergillaceae</taxon>
        <taxon>Aspergillus</taxon>
        <taxon>Aspergillus subgen. Nidulantes</taxon>
    </lineage>
</organism>
<dbReference type="InterPro" id="IPR009081">
    <property type="entry name" value="PP-bd_ACP"/>
</dbReference>
<evidence type="ECO:0000256" key="3">
    <source>
        <dbReference type="SAM" id="MobiDB-lite"/>
    </source>
</evidence>
<dbReference type="GO" id="GO:0006631">
    <property type="term" value="P:fatty acid metabolic process"/>
    <property type="evidence" value="ECO:0007669"/>
    <property type="project" value="TreeGrafter"/>
</dbReference>
<feature type="transmembrane region" description="Helical" evidence="4">
    <location>
        <begin position="1076"/>
        <end position="1094"/>
    </location>
</feature>
<proteinExistence type="predicted"/>
<evidence type="ECO:0000256" key="4">
    <source>
        <dbReference type="SAM" id="Phobius"/>
    </source>
</evidence>
<dbReference type="SMART" id="SM00823">
    <property type="entry name" value="PKS_PP"/>
    <property type="match status" value="1"/>
</dbReference>
<dbReference type="EMBL" id="PVWQ01000001">
    <property type="protein sequence ID" value="RDW92783.1"/>
    <property type="molecule type" value="Genomic_DNA"/>
</dbReference>
<dbReference type="Gene3D" id="3.30.300.30">
    <property type="match status" value="1"/>
</dbReference>
<dbReference type="SUPFAM" id="SSF51161">
    <property type="entry name" value="Trimeric LpxA-like enzymes"/>
    <property type="match status" value="3"/>
</dbReference>
<name>A0A3D8T2K5_9EURO</name>
<evidence type="ECO:0000313" key="7">
    <source>
        <dbReference type="Proteomes" id="UP000256690"/>
    </source>
</evidence>
<keyword evidence="2" id="KW-0597">Phosphoprotein</keyword>
<dbReference type="Proteomes" id="UP000256690">
    <property type="component" value="Unassembled WGS sequence"/>
</dbReference>
<feature type="compositionally biased region" description="Low complexity" evidence="3">
    <location>
        <begin position="1337"/>
        <end position="1354"/>
    </location>
</feature>
<dbReference type="Pfam" id="PF00550">
    <property type="entry name" value="PP-binding"/>
    <property type="match status" value="1"/>
</dbReference>
<feature type="transmembrane region" description="Helical" evidence="4">
    <location>
        <begin position="896"/>
        <end position="923"/>
    </location>
</feature>
<dbReference type="PANTHER" id="PTHR43201:SF10">
    <property type="entry name" value="CARRIER DOMAIN-CONTAINING PROTEIN"/>
    <property type="match status" value="1"/>
</dbReference>
<keyword evidence="1" id="KW-0596">Phosphopantetheine</keyword>
<dbReference type="InterPro" id="IPR045851">
    <property type="entry name" value="AMP-bd_C_sf"/>
</dbReference>
<dbReference type="RefSeq" id="XP_026607966.1">
    <property type="nucleotide sequence ID" value="XM_026742121.1"/>
</dbReference>
<dbReference type="PROSITE" id="PS50075">
    <property type="entry name" value="CARRIER"/>
    <property type="match status" value="1"/>
</dbReference>
<dbReference type="SUPFAM" id="SSF56801">
    <property type="entry name" value="Acetyl-CoA synthetase-like"/>
    <property type="match status" value="1"/>
</dbReference>
<dbReference type="SUPFAM" id="SSF47336">
    <property type="entry name" value="ACP-like"/>
    <property type="match status" value="1"/>
</dbReference>
<keyword evidence="4" id="KW-1133">Transmembrane helix</keyword>
<keyword evidence="4" id="KW-0812">Transmembrane</keyword>
<evidence type="ECO:0000313" key="6">
    <source>
        <dbReference type="EMBL" id="RDW92783.1"/>
    </source>
</evidence>
<dbReference type="InterPro" id="IPR020806">
    <property type="entry name" value="PKS_PP-bd"/>
</dbReference>
<evidence type="ECO:0000256" key="2">
    <source>
        <dbReference type="ARBA" id="ARBA00022553"/>
    </source>
</evidence>
<feature type="transmembrane region" description="Helical" evidence="4">
    <location>
        <begin position="1387"/>
        <end position="1409"/>
    </location>
</feature>
<dbReference type="Gene3D" id="1.10.1200.10">
    <property type="entry name" value="ACP-like"/>
    <property type="match status" value="1"/>
</dbReference>
<dbReference type="Gene3D" id="3.40.50.12780">
    <property type="entry name" value="N-terminal domain of ligase-like"/>
    <property type="match status" value="1"/>
</dbReference>
<dbReference type="InterPro" id="IPR000873">
    <property type="entry name" value="AMP-dep_synth/lig_dom"/>
</dbReference>
<dbReference type="GeneID" id="38110475"/>
<dbReference type="GO" id="GO:0031177">
    <property type="term" value="F:phosphopantetheine binding"/>
    <property type="evidence" value="ECO:0007669"/>
    <property type="project" value="InterPro"/>
</dbReference>
<evidence type="ECO:0000259" key="5">
    <source>
        <dbReference type="PROSITE" id="PS50075"/>
    </source>
</evidence>
<feature type="region of interest" description="Disordered" evidence="3">
    <location>
        <begin position="1327"/>
        <end position="1362"/>
    </location>
</feature>
<dbReference type="InterPro" id="IPR011004">
    <property type="entry name" value="Trimer_LpxA-like_sf"/>
</dbReference>
<evidence type="ECO:0000256" key="1">
    <source>
        <dbReference type="ARBA" id="ARBA00022450"/>
    </source>
</evidence>
<dbReference type="Pfam" id="PF00501">
    <property type="entry name" value="AMP-binding"/>
    <property type="match status" value="1"/>
</dbReference>
<keyword evidence="4" id="KW-0472">Membrane</keyword>
<keyword evidence="7" id="KW-1185">Reference proteome</keyword>
<comment type="caution">
    <text evidence="6">The sequence shown here is derived from an EMBL/GenBank/DDBJ whole genome shotgun (WGS) entry which is preliminary data.</text>
</comment>
<dbReference type="Gene3D" id="2.160.10.10">
    <property type="entry name" value="Hexapeptide repeat proteins"/>
    <property type="match status" value="3"/>
</dbReference>
<dbReference type="OrthoDB" id="3633556at2759"/>
<gene>
    <name evidence="6" type="ORF">DSM5745_00105</name>
</gene>
<dbReference type="STRING" id="1810919.A0A3D8T2K5"/>
<feature type="transmembrane region" description="Helical" evidence="4">
    <location>
        <begin position="1415"/>
        <end position="1433"/>
    </location>
</feature>